<feature type="compositionally biased region" description="Polar residues" evidence="1">
    <location>
        <begin position="10"/>
        <end position="19"/>
    </location>
</feature>
<evidence type="ECO:0000313" key="3">
    <source>
        <dbReference type="Proteomes" id="UP001056384"/>
    </source>
</evidence>
<evidence type="ECO:0000256" key="1">
    <source>
        <dbReference type="SAM" id="MobiDB-lite"/>
    </source>
</evidence>
<feature type="compositionally biased region" description="Polar residues" evidence="1">
    <location>
        <begin position="683"/>
        <end position="693"/>
    </location>
</feature>
<evidence type="ECO:0008006" key="4">
    <source>
        <dbReference type="Google" id="ProtNLM"/>
    </source>
</evidence>
<feature type="compositionally biased region" description="Low complexity" evidence="1">
    <location>
        <begin position="196"/>
        <end position="227"/>
    </location>
</feature>
<feature type="compositionally biased region" description="Polar residues" evidence="1">
    <location>
        <begin position="228"/>
        <end position="260"/>
    </location>
</feature>
<protein>
    <recommendedName>
        <fullName evidence="4">S-adenosylmethionine-dependent methyltransferase-like protein</fullName>
    </recommendedName>
</protein>
<feature type="compositionally biased region" description="Polar residues" evidence="1">
    <location>
        <begin position="339"/>
        <end position="348"/>
    </location>
</feature>
<gene>
    <name evidence="2" type="ORF">Slin15195_G035620</name>
</gene>
<feature type="compositionally biased region" description="Basic and acidic residues" evidence="1">
    <location>
        <begin position="328"/>
        <end position="338"/>
    </location>
</feature>
<proteinExistence type="predicted"/>
<organism evidence="2 3">
    <name type="scientific">Septoria linicola</name>
    <dbReference type="NCBI Taxonomy" id="215465"/>
    <lineage>
        <taxon>Eukaryota</taxon>
        <taxon>Fungi</taxon>
        <taxon>Dikarya</taxon>
        <taxon>Ascomycota</taxon>
        <taxon>Pezizomycotina</taxon>
        <taxon>Dothideomycetes</taxon>
        <taxon>Dothideomycetidae</taxon>
        <taxon>Mycosphaerellales</taxon>
        <taxon>Mycosphaerellaceae</taxon>
        <taxon>Septoria</taxon>
    </lineage>
</organism>
<keyword evidence="3" id="KW-1185">Reference proteome</keyword>
<reference evidence="2" key="1">
    <citation type="submission" date="2022-06" db="EMBL/GenBank/DDBJ databases">
        <title>Complete genome sequences of two strains of the flax pathogen Septoria linicola.</title>
        <authorList>
            <person name="Lapalu N."/>
            <person name="Simon A."/>
            <person name="Demenou B."/>
            <person name="Paumier D."/>
            <person name="Guillot M.-P."/>
            <person name="Gout L."/>
            <person name="Valade R."/>
        </authorList>
    </citation>
    <scope>NUCLEOTIDE SEQUENCE</scope>
    <source>
        <strain evidence="2">SE15195</strain>
    </source>
</reference>
<sequence length="767" mass="83470">MRKSLRAALSGNNKASPSSFDHPDRRAASPPTPTSEQHPLPQPDTGFSRSQTVRRAGDGSSSASYSTSSHQSYSPHSPSYQSAPSEVDPAGHFPSPTDQPEYSHTSALQPTSSTSPSLSMSAHAGGAPGKTSSDSGNAPAALDRWSQRRLQRLNTEQGFREQRQGGQSVLSPPATAVNNDQQPYIQPGGHAQYPNADAQPAQPLHQHQPHHQSGSSYQASRSGSVASTQPNAGLAIQTQNTSNPPLRSPAFQTKAQAHSHQQQQQQQQQQQEYSPPESHSHYTADNANRPALNQARSFSAQTDDSSSMSNNGAMQPKVVRNGNNRQSVHNDLRSREGSHSTQGGQAAFSTAVVPPGSQGQPYKGSGQQQQQQQQPHAQQQQGEVGRATPQPLTIADEMNDDEVTQLVKDHKELREKYTKVKKYYFEKEDQVKQLQNSLAHQRLAQSRTSLDDSEYTTRFNRLDGLVAQLAFSIRKSWKSIPHWLVASVNRDAVATGKQEMTAAGRAFISNWLVDEVFHKYFHPDLEPSLSAQLRSIQMNIRRYAPLAQSTEEEEYLTSKVVNWRLATLDGLAETLRSPQCPENRQRLTDSLKDGLVSALAQHLQDPPPSDLEGGVHMIVELVVSIAIHLPLESRDVSIEYFPPGYSIMPDQMKVESGIPPLVTSIADDQAERASMKSAASDVTDMTDSNPDQSTARREKRSMLSAITGSKPKPGKHVGAGASSGSLGRPESAQGMKEDLPPRVRMAAGIGVSVRGRAILVKAPVFST</sequence>
<evidence type="ECO:0000313" key="2">
    <source>
        <dbReference type="EMBL" id="USW50243.1"/>
    </source>
</evidence>
<feature type="region of interest" description="Disordered" evidence="1">
    <location>
        <begin position="1"/>
        <end position="386"/>
    </location>
</feature>
<accession>A0A9Q9ANJ6</accession>
<feature type="compositionally biased region" description="Low complexity" evidence="1">
    <location>
        <begin position="354"/>
        <end position="382"/>
    </location>
</feature>
<name>A0A9Q9ANJ6_9PEZI</name>
<feature type="compositionally biased region" description="Low complexity" evidence="1">
    <location>
        <begin position="106"/>
        <end position="122"/>
    </location>
</feature>
<feature type="compositionally biased region" description="Low complexity" evidence="1">
    <location>
        <begin position="261"/>
        <end position="271"/>
    </location>
</feature>
<dbReference type="Proteomes" id="UP001056384">
    <property type="component" value="Chromosome 2"/>
</dbReference>
<dbReference type="EMBL" id="CP099419">
    <property type="protein sequence ID" value="USW50243.1"/>
    <property type="molecule type" value="Genomic_DNA"/>
</dbReference>
<dbReference type="AlphaFoldDB" id="A0A9Q9ANJ6"/>
<feature type="compositionally biased region" description="Low complexity" evidence="1">
    <location>
        <begin position="60"/>
        <end position="85"/>
    </location>
</feature>
<feature type="compositionally biased region" description="Polar residues" evidence="1">
    <location>
        <begin position="96"/>
        <end position="105"/>
    </location>
</feature>
<feature type="region of interest" description="Disordered" evidence="1">
    <location>
        <begin position="669"/>
        <end position="738"/>
    </location>
</feature>
<feature type="compositionally biased region" description="Polar residues" evidence="1">
    <location>
        <begin position="294"/>
        <end position="313"/>
    </location>
</feature>